<dbReference type="Proteomes" id="UP000059680">
    <property type="component" value="Chromosome 2"/>
</dbReference>
<reference evidence="2 3" key="2">
    <citation type="journal article" date="2013" name="Plant Cell Physiol.">
        <title>Rice Annotation Project Database (RAP-DB): an integrative and interactive database for rice genomics.</title>
        <authorList>
            <person name="Sakai H."/>
            <person name="Lee S.S."/>
            <person name="Tanaka T."/>
            <person name="Numa H."/>
            <person name="Kim J."/>
            <person name="Kawahara Y."/>
            <person name="Wakimoto H."/>
            <person name="Yang C.C."/>
            <person name="Iwamoto M."/>
            <person name="Abe T."/>
            <person name="Yamada Y."/>
            <person name="Muto A."/>
            <person name="Inokuchi H."/>
            <person name="Ikemura T."/>
            <person name="Matsumoto T."/>
            <person name="Sasaki T."/>
            <person name="Itoh T."/>
        </authorList>
    </citation>
    <scope>NUCLEOTIDE SEQUENCE [LARGE SCALE GENOMIC DNA]</scope>
    <source>
        <strain evidence="3">cv. Nipponbare</strain>
    </source>
</reference>
<dbReference type="Gramene" id="Os02t0574701-00">
    <property type="protein sequence ID" value="Os02t0574701-00"/>
    <property type="gene ID" value="Os02g0574701"/>
</dbReference>
<gene>
    <name evidence="2" type="ordered locus">Os02g0574701</name>
    <name evidence="2" type="ORF">OSNPB_020574701</name>
</gene>
<organism evidence="2 3">
    <name type="scientific">Oryza sativa subsp. japonica</name>
    <name type="common">Rice</name>
    <dbReference type="NCBI Taxonomy" id="39947"/>
    <lineage>
        <taxon>Eukaryota</taxon>
        <taxon>Viridiplantae</taxon>
        <taxon>Streptophyta</taxon>
        <taxon>Embryophyta</taxon>
        <taxon>Tracheophyta</taxon>
        <taxon>Spermatophyta</taxon>
        <taxon>Magnoliopsida</taxon>
        <taxon>Liliopsida</taxon>
        <taxon>Poales</taxon>
        <taxon>Poaceae</taxon>
        <taxon>BOP clade</taxon>
        <taxon>Oryzoideae</taxon>
        <taxon>Oryzeae</taxon>
        <taxon>Oryzinae</taxon>
        <taxon>Oryza</taxon>
        <taxon>Oryza sativa</taxon>
    </lineage>
</organism>
<accession>A0A0P0VKN9</accession>
<dbReference type="AlphaFoldDB" id="A0A0P0VKN9"/>
<evidence type="ECO:0000313" key="3">
    <source>
        <dbReference type="Proteomes" id="UP000059680"/>
    </source>
</evidence>
<dbReference type="PaxDb" id="39947-A0A0P0VKN9"/>
<name>A0A0P0VKN9_ORYSJ</name>
<keyword evidence="1" id="KW-0812">Transmembrane</keyword>
<dbReference type="InParanoid" id="A0A0P0VKN9"/>
<protein>
    <submittedName>
        <fullName evidence="2">Os02g0574701 protein</fullName>
    </submittedName>
</protein>
<evidence type="ECO:0000256" key="1">
    <source>
        <dbReference type="SAM" id="Phobius"/>
    </source>
</evidence>
<sequence>SREATFPSAKMLLPLISLSFAVLRDFSAEPGGASSLKMLLPVNSWNFWLWIFLAVLTAGSSPNMILLGPPAGYTSKILH</sequence>
<feature type="non-terminal residue" evidence="2">
    <location>
        <position position="1"/>
    </location>
</feature>
<reference evidence="2 3" key="3">
    <citation type="journal article" date="2013" name="Rice">
        <title>Improvement of the Oryza sativa Nipponbare reference genome using next generation sequence and optical map data.</title>
        <authorList>
            <person name="Kawahara Y."/>
            <person name="de la Bastide M."/>
            <person name="Hamilton J.P."/>
            <person name="Kanamori H."/>
            <person name="McCombie W.R."/>
            <person name="Ouyang S."/>
            <person name="Schwartz D.C."/>
            <person name="Tanaka T."/>
            <person name="Wu J."/>
            <person name="Zhou S."/>
            <person name="Childs K.L."/>
            <person name="Davidson R.M."/>
            <person name="Lin H."/>
            <person name="Quesada-Ocampo L."/>
            <person name="Vaillancourt B."/>
            <person name="Sakai H."/>
            <person name="Lee S.S."/>
            <person name="Kim J."/>
            <person name="Numa H."/>
            <person name="Itoh T."/>
            <person name="Buell C.R."/>
            <person name="Matsumoto T."/>
        </authorList>
    </citation>
    <scope>NUCLEOTIDE SEQUENCE [LARGE SCALE GENOMIC DNA]</scope>
    <source>
        <strain evidence="3">cv. Nipponbare</strain>
    </source>
</reference>
<keyword evidence="1" id="KW-0472">Membrane</keyword>
<keyword evidence="3" id="KW-1185">Reference proteome</keyword>
<keyword evidence="1" id="KW-1133">Transmembrane helix</keyword>
<reference evidence="3" key="1">
    <citation type="journal article" date="2005" name="Nature">
        <title>The map-based sequence of the rice genome.</title>
        <authorList>
            <consortium name="International rice genome sequencing project (IRGSP)"/>
            <person name="Matsumoto T."/>
            <person name="Wu J."/>
            <person name="Kanamori H."/>
            <person name="Katayose Y."/>
            <person name="Fujisawa M."/>
            <person name="Namiki N."/>
            <person name="Mizuno H."/>
            <person name="Yamamoto K."/>
            <person name="Antonio B.A."/>
            <person name="Baba T."/>
            <person name="Sakata K."/>
            <person name="Nagamura Y."/>
            <person name="Aoki H."/>
            <person name="Arikawa K."/>
            <person name="Arita K."/>
            <person name="Bito T."/>
            <person name="Chiden Y."/>
            <person name="Fujitsuka N."/>
            <person name="Fukunaka R."/>
            <person name="Hamada M."/>
            <person name="Harada C."/>
            <person name="Hayashi A."/>
            <person name="Hijishita S."/>
            <person name="Honda M."/>
            <person name="Hosokawa S."/>
            <person name="Ichikawa Y."/>
            <person name="Idonuma A."/>
            <person name="Iijima M."/>
            <person name="Ikeda M."/>
            <person name="Ikeno M."/>
            <person name="Ito K."/>
            <person name="Ito S."/>
            <person name="Ito T."/>
            <person name="Ito Y."/>
            <person name="Ito Y."/>
            <person name="Iwabuchi A."/>
            <person name="Kamiya K."/>
            <person name="Karasawa W."/>
            <person name="Kurita K."/>
            <person name="Katagiri S."/>
            <person name="Kikuta A."/>
            <person name="Kobayashi H."/>
            <person name="Kobayashi N."/>
            <person name="Machita K."/>
            <person name="Maehara T."/>
            <person name="Masukawa M."/>
            <person name="Mizubayashi T."/>
            <person name="Mukai Y."/>
            <person name="Nagasaki H."/>
            <person name="Nagata Y."/>
            <person name="Naito S."/>
            <person name="Nakashima M."/>
            <person name="Nakama Y."/>
            <person name="Nakamichi Y."/>
            <person name="Nakamura M."/>
            <person name="Meguro A."/>
            <person name="Negishi M."/>
            <person name="Ohta I."/>
            <person name="Ohta T."/>
            <person name="Okamoto M."/>
            <person name="Ono N."/>
            <person name="Saji S."/>
            <person name="Sakaguchi M."/>
            <person name="Sakai K."/>
            <person name="Shibata M."/>
            <person name="Shimokawa T."/>
            <person name="Song J."/>
            <person name="Takazaki Y."/>
            <person name="Terasawa K."/>
            <person name="Tsugane M."/>
            <person name="Tsuji K."/>
            <person name="Ueda S."/>
            <person name="Waki K."/>
            <person name="Yamagata H."/>
            <person name="Yamamoto M."/>
            <person name="Yamamoto S."/>
            <person name="Yamane H."/>
            <person name="Yoshiki S."/>
            <person name="Yoshihara R."/>
            <person name="Yukawa K."/>
            <person name="Zhong H."/>
            <person name="Yano M."/>
            <person name="Yuan Q."/>
            <person name="Ouyang S."/>
            <person name="Liu J."/>
            <person name="Jones K.M."/>
            <person name="Gansberger K."/>
            <person name="Moffat K."/>
            <person name="Hill J."/>
            <person name="Bera J."/>
            <person name="Fadrosh D."/>
            <person name="Jin S."/>
            <person name="Johri S."/>
            <person name="Kim M."/>
            <person name="Overton L."/>
            <person name="Reardon M."/>
            <person name="Tsitrin T."/>
            <person name="Vuong H."/>
            <person name="Weaver B."/>
            <person name="Ciecko A."/>
            <person name="Tallon L."/>
            <person name="Jackson J."/>
            <person name="Pai G."/>
            <person name="Aken S.V."/>
            <person name="Utterback T."/>
            <person name="Reidmuller S."/>
            <person name="Feldblyum T."/>
            <person name="Hsiao J."/>
            <person name="Zismann V."/>
            <person name="Iobst S."/>
            <person name="de Vazeille A.R."/>
            <person name="Buell C.R."/>
            <person name="Ying K."/>
            <person name="Li Y."/>
            <person name="Lu T."/>
            <person name="Huang Y."/>
            <person name="Zhao Q."/>
            <person name="Feng Q."/>
            <person name="Zhang L."/>
            <person name="Zhu J."/>
            <person name="Weng Q."/>
            <person name="Mu J."/>
            <person name="Lu Y."/>
            <person name="Fan D."/>
            <person name="Liu Y."/>
            <person name="Guan J."/>
            <person name="Zhang Y."/>
            <person name="Yu S."/>
            <person name="Liu X."/>
            <person name="Zhang Y."/>
            <person name="Hong G."/>
            <person name="Han B."/>
            <person name="Choisne N."/>
            <person name="Demange N."/>
            <person name="Orjeda G."/>
            <person name="Samain S."/>
            <person name="Cattolico L."/>
            <person name="Pelletier E."/>
            <person name="Couloux A."/>
            <person name="Segurens B."/>
            <person name="Wincker P."/>
            <person name="D'Hont A."/>
            <person name="Scarpelli C."/>
            <person name="Weissenbach J."/>
            <person name="Salanoubat M."/>
            <person name="Quetier F."/>
            <person name="Yu Y."/>
            <person name="Kim H.R."/>
            <person name="Rambo T."/>
            <person name="Currie J."/>
            <person name="Collura K."/>
            <person name="Luo M."/>
            <person name="Yang T."/>
            <person name="Ammiraju J.S.S."/>
            <person name="Engler F."/>
            <person name="Soderlund C."/>
            <person name="Wing R.A."/>
            <person name="Palmer L.E."/>
            <person name="de la Bastide M."/>
            <person name="Spiegel L."/>
            <person name="Nascimento L."/>
            <person name="Zutavern T."/>
            <person name="O'Shaughnessy A."/>
            <person name="Dike S."/>
            <person name="Dedhia N."/>
            <person name="Preston R."/>
            <person name="Balija V."/>
            <person name="McCombie W.R."/>
            <person name="Chow T."/>
            <person name="Chen H."/>
            <person name="Chung M."/>
            <person name="Chen C."/>
            <person name="Shaw J."/>
            <person name="Wu H."/>
            <person name="Hsiao K."/>
            <person name="Chao Y."/>
            <person name="Chu M."/>
            <person name="Cheng C."/>
            <person name="Hour A."/>
            <person name="Lee P."/>
            <person name="Lin S."/>
            <person name="Lin Y."/>
            <person name="Liou J."/>
            <person name="Liu S."/>
            <person name="Hsing Y."/>
            <person name="Raghuvanshi S."/>
            <person name="Mohanty A."/>
            <person name="Bharti A.K."/>
            <person name="Gaur A."/>
            <person name="Gupta V."/>
            <person name="Kumar D."/>
            <person name="Ravi V."/>
            <person name="Vij S."/>
            <person name="Kapur A."/>
            <person name="Khurana P."/>
            <person name="Khurana P."/>
            <person name="Khurana J.P."/>
            <person name="Tyagi A.K."/>
            <person name="Gaikwad K."/>
            <person name="Singh A."/>
            <person name="Dalal V."/>
            <person name="Srivastava S."/>
            <person name="Dixit A."/>
            <person name="Pal A.K."/>
            <person name="Ghazi I.A."/>
            <person name="Yadav M."/>
            <person name="Pandit A."/>
            <person name="Bhargava A."/>
            <person name="Sureshbabu K."/>
            <person name="Batra K."/>
            <person name="Sharma T.R."/>
            <person name="Mohapatra T."/>
            <person name="Singh N.K."/>
            <person name="Messing J."/>
            <person name="Nelson A.B."/>
            <person name="Fuks G."/>
            <person name="Kavchok S."/>
            <person name="Keizer G."/>
            <person name="Linton E."/>
            <person name="Llaca V."/>
            <person name="Song R."/>
            <person name="Tanyolac B."/>
            <person name="Young S."/>
            <person name="Ho-Il K."/>
            <person name="Hahn J.H."/>
            <person name="Sangsakoo G."/>
            <person name="Vanavichit A."/>
            <person name="de Mattos Luiz.A.T."/>
            <person name="Zimmer P.D."/>
            <person name="Malone G."/>
            <person name="Dellagostin O."/>
            <person name="de Oliveira A.C."/>
            <person name="Bevan M."/>
            <person name="Bancroft I."/>
            <person name="Minx P."/>
            <person name="Cordum H."/>
            <person name="Wilson R."/>
            <person name="Cheng Z."/>
            <person name="Jin W."/>
            <person name="Jiang J."/>
            <person name="Leong S.A."/>
            <person name="Iwama H."/>
            <person name="Gojobori T."/>
            <person name="Itoh T."/>
            <person name="Niimura Y."/>
            <person name="Fujii Y."/>
            <person name="Habara T."/>
            <person name="Sakai H."/>
            <person name="Sato Y."/>
            <person name="Wilson G."/>
            <person name="Kumar K."/>
            <person name="McCouch S."/>
            <person name="Juretic N."/>
            <person name="Hoen D."/>
            <person name="Wright S."/>
            <person name="Bruskiewich R."/>
            <person name="Bureau T."/>
            <person name="Miyao A."/>
            <person name="Hirochika H."/>
            <person name="Nishikawa T."/>
            <person name="Kadowaki K."/>
            <person name="Sugiura M."/>
            <person name="Burr B."/>
            <person name="Sasaki T."/>
        </authorList>
    </citation>
    <scope>NUCLEOTIDE SEQUENCE [LARGE SCALE GENOMIC DNA]</scope>
    <source>
        <strain evidence="3">cv. Nipponbare</strain>
    </source>
</reference>
<dbReference type="EMBL" id="AP014958">
    <property type="protein sequence ID" value="BAS79370.1"/>
    <property type="molecule type" value="Genomic_DNA"/>
</dbReference>
<feature type="transmembrane region" description="Helical" evidence="1">
    <location>
        <begin position="47"/>
        <end position="67"/>
    </location>
</feature>
<evidence type="ECO:0000313" key="2">
    <source>
        <dbReference type="EMBL" id="BAS79370.1"/>
    </source>
</evidence>
<proteinExistence type="predicted"/>